<organism evidence="2 3">
    <name type="scientific">Pseudodesulfovibrio methanolicus</name>
    <dbReference type="NCBI Taxonomy" id="3126690"/>
    <lineage>
        <taxon>Bacteria</taxon>
        <taxon>Pseudomonadati</taxon>
        <taxon>Thermodesulfobacteriota</taxon>
        <taxon>Desulfovibrionia</taxon>
        <taxon>Desulfovibrionales</taxon>
        <taxon>Desulfovibrionaceae</taxon>
    </lineage>
</organism>
<dbReference type="Pfam" id="PF06662">
    <property type="entry name" value="C5-epim_C"/>
    <property type="match status" value="1"/>
</dbReference>
<evidence type="ECO:0000259" key="1">
    <source>
        <dbReference type="Pfam" id="PF06662"/>
    </source>
</evidence>
<gene>
    <name evidence="2" type="ORF">V8V93_16645</name>
</gene>
<name>A0ABZ2ITN7_9BACT</name>
<dbReference type="RefSeq" id="WP_338667741.1">
    <property type="nucleotide sequence ID" value="NZ_CP146609.1"/>
</dbReference>
<dbReference type="PANTHER" id="PTHR13174">
    <property type="entry name" value="D-GLUCURONYL C5-EPIMERASE"/>
    <property type="match status" value="1"/>
</dbReference>
<evidence type="ECO:0000313" key="3">
    <source>
        <dbReference type="Proteomes" id="UP001385389"/>
    </source>
</evidence>
<reference evidence="2 3" key="1">
    <citation type="submission" date="2024-03" db="EMBL/GenBank/DDBJ databases">
        <title>Phenotype and Genome Characterization of a Sulfate-Reducing Bacterium Pseudodesulfovibrio sp. strain 5S69, isolated from Petroleum Reservoir in Tatarstan (Russia).</title>
        <authorList>
            <person name="Bidzhieva S.K."/>
            <person name="Kadnikov V."/>
            <person name="Tourova T.P."/>
            <person name="Samigullina S.R."/>
            <person name="Sokolova D.S."/>
            <person name="Poltaraus A.B."/>
            <person name="Avtukh A.N."/>
            <person name="Tereshina V.M."/>
            <person name="Mardanov A.V."/>
            <person name="Nazina T.N."/>
        </authorList>
    </citation>
    <scope>NUCLEOTIDE SEQUENCE [LARGE SCALE GENOMIC DNA]</scope>
    <source>
        <strain evidence="2 3">5S69</strain>
    </source>
</reference>
<protein>
    <submittedName>
        <fullName evidence="2">D-glucuronyl C5-epimerase family protein</fullName>
    </submittedName>
</protein>
<accession>A0ABZ2ITN7</accession>
<dbReference type="SUPFAM" id="SSF48208">
    <property type="entry name" value="Six-hairpin glycosidases"/>
    <property type="match status" value="1"/>
</dbReference>
<sequence>MRKLKHLWQIALRYLRPGSSLSFWYLPVSHDPQFEARGPGRYPVNFRRKAEYKGLDDNGIPIMDYGANIGRQYNACAISQYALGLHALYLDSPTPQAKTLFLQQADWLKENQIESPAGIQGTWPLPFDMVGYRIKGPWISSLIQSQAISTLLRAEAISGDSSYRGAADLAFESIRTPTSQGGVTRFIGDHVIFEEAPSSPPSTVLDGFLYSFWGVYEYALATGSAEAEKMINGALDWLKENIEDYDIGFWSRADVYRKSPPCPASRHYHQVHSFLLSAIGSVFIDNQLQGYAAKWVRQDANLIYRNLAKIYKIAYKIIFY</sequence>
<evidence type="ECO:0000313" key="2">
    <source>
        <dbReference type="EMBL" id="WWX22060.1"/>
    </source>
</evidence>
<keyword evidence="3" id="KW-1185">Reference proteome</keyword>
<dbReference type="PANTHER" id="PTHR13174:SF3">
    <property type="entry name" value="D-GLUCURONYL C5-EPIMERASE"/>
    <property type="match status" value="1"/>
</dbReference>
<dbReference type="InterPro" id="IPR039721">
    <property type="entry name" value="C5-epimerase"/>
</dbReference>
<feature type="domain" description="D-glucuronyl C5-epimerase C-terminal" evidence="1">
    <location>
        <begin position="121"/>
        <end position="296"/>
    </location>
</feature>
<dbReference type="Proteomes" id="UP001385389">
    <property type="component" value="Chromosome"/>
</dbReference>
<proteinExistence type="predicted"/>
<dbReference type="EMBL" id="CP146609">
    <property type="protein sequence ID" value="WWX22060.1"/>
    <property type="molecule type" value="Genomic_DNA"/>
</dbReference>
<dbReference type="InterPro" id="IPR010598">
    <property type="entry name" value="C5-epim_C"/>
</dbReference>
<dbReference type="InterPro" id="IPR008928">
    <property type="entry name" value="6-hairpin_glycosidase_sf"/>
</dbReference>